<keyword evidence="9 21" id="KW-0028">Amino-acid biosynthesis</keyword>
<feature type="domain" description="AdoMet activation" evidence="27">
    <location>
        <begin position="894"/>
        <end position="1207"/>
    </location>
</feature>
<dbReference type="InterPro" id="IPR000489">
    <property type="entry name" value="Pterin-binding_dom"/>
</dbReference>
<dbReference type="Gene3D" id="3.40.50.280">
    <property type="entry name" value="Cobalamin-binding domain"/>
    <property type="match status" value="1"/>
</dbReference>
<reference evidence="30 31" key="1">
    <citation type="submission" date="2019-06" db="EMBL/GenBank/DDBJ databases">
        <title>Sequencing the genomes of 1000 actinobacteria strains.</title>
        <authorList>
            <person name="Klenk H.-P."/>
        </authorList>
    </citation>
    <scope>NUCLEOTIDE SEQUENCE [LARGE SCALE GENOMIC DNA]</scope>
    <source>
        <strain evidence="30 31">DSM 102200</strain>
    </source>
</reference>
<comment type="caution">
    <text evidence="30">The sequence shown here is derived from an EMBL/GenBank/DDBJ whole genome shotgun (WGS) entry which is preliminary data.</text>
</comment>
<dbReference type="FunFam" id="3.20.20.20:FF:000002">
    <property type="entry name" value="Methionine synthase"/>
    <property type="match status" value="1"/>
</dbReference>
<proteinExistence type="inferred from homology"/>
<feature type="binding site" description="axial binding residue" evidence="22">
    <location>
        <position position="759"/>
    </location>
    <ligand>
        <name>methylcob(III)alamin</name>
        <dbReference type="ChEBI" id="CHEBI:28115"/>
    </ligand>
    <ligandPart>
        <name>Co</name>
        <dbReference type="ChEBI" id="CHEBI:27638"/>
    </ligandPart>
</feature>
<feature type="binding site" evidence="23">
    <location>
        <begin position="1173"/>
        <end position="1174"/>
    </location>
    <ligand>
        <name>S-adenosyl-L-methionine</name>
        <dbReference type="ChEBI" id="CHEBI:59789"/>
    </ligand>
</feature>
<evidence type="ECO:0000256" key="1">
    <source>
        <dbReference type="ARBA" id="ARBA00001700"/>
    </source>
</evidence>
<evidence type="ECO:0000259" key="25">
    <source>
        <dbReference type="PROSITE" id="PS50970"/>
    </source>
</evidence>
<dbReference type="SUPFAM" id="SSF51717">
    <property type="entry name" value="Dihydropteroate synthetase-like"/>
    <property type="match status" value="1"/>
</dbReference>
<evidence type="ECO:0000256" key="15">
    <source>
        <dbReference type="ARBA" id="ARBA00022833"/>
    </source>
</evidence>
<dbReference type="InterPro" id="IPR050554">
    <property type="entry name" value="Met_Synthase/Corrinoid"/>
</dbReference>
<dbReference type="NCBIfam" id="TIGR02082">
    <property type="entry name" value="metH"/>
    <property type="match status" value="1"/>
</dbReference>
<dbReference type="InterPro" id="IPR011005">
    <property type="entry name" value="Dihydropteroate_synth-like_sf"/>
</dbReference>
<evidence type="ECO:0000256" key="5">
    <source>
        <dbReference type="ARBA" id="ARBA00010398"/>
    </source>
</evidence>
<evidence type="ECO:0000256" key="14">
    <source>
        <dbReference type="ARBA" id="ARBA00022737"/>
    </source>
</evidence>
<feature type="binding site" evidence="23">
    <location>
        <position position="943"/>
    </location>
    <ligand>
        <name>S-adenosyl-L-methionine</name>
        <dbReference type="ChEBI" id="CHEBI:59789"/>
    </ligand>
</feature>
<evidence type="ECO:0000256" key="19">
    <source>
        <dbReference type="ARBA" id="ARBA00031040"/>
    </source>
</evidence>
<evidence type="ECO:0000256" key="16">
    <source>
        <dbReference type="ARBA" id="ARBA00023167"/>
    </source>
</evidence>
<dbReference type="AlphaFoldDB" id="A0A543BTA7"/>
<feature type="binding site" evidence="23">
    <location>
        <position position="804"/>
    </location>
    <ligand>
        <name>methylcob(III)alamin</name>
        <dbReference type="ChEBI" id="CHEBI:28115"/>
    </ligand>
</feature>
<organism evidence="30 31">
    <name type="scientific">Actinoallomurus bryophytorum</name>
    <dbReference type="NCBI Taxonomy" id="1490222"/>
    <lineage>
        <taxon>Bacteria</taxon>
        <taxon>Bacillati</taxon>
        <taxon>Actinomycetota</taxon>
        <taxon>Actinomycetes</taxon>
        <taxon>Streptosporangiales</taxon>
        <taxon>Thermomonosporaceae</taxon>
        <taxon>Actinoallomurus</taxon>
    </lineage>
</organism>
<dbReference type="SUPFAM" id="SSF47644">
    <property type="entry name" value="Methionine synthase domain"/>
    <property type="match status" value="1"/>
</dbReference>
<dbReference type="GO" id="GO:0050667">
    <property type="term" value="P:homocysteine metabolic process"/>
    <property type="evidence" value="ECO:0007669"/>
    <property type="project" value="TreeGrafter"/>
</dbReference>
<dbReference type="InterPro" id="IPR003759">
    <property type="entry name" value="Cbl-bd_cap"/>
</dbReference>
<dbReference type="SMART" id="SM01018">
    <property type="entry name" value="B12-binding_2"/>
    <property type="match status" value="1"/>
</dbReference>
<dbReference type="PROSITE" id="PS50974">
    <property type="entry name" value="ADOMET_ACTIVATION"/>
    <property type="match status" value="1"/>
</dbReference>
<dbReference type="SUPFAM" id="SSF82282">
    <property type="entry name" value="Homocysteine S-methyltransferase"/>
    <property type="match status" value="1"/>
</dbReference>
<keyword evidence="17 21" id="KW-0170">Cobalt</keyword>
<keyword evidence="14" id="KW-0677">Repeat</keyword>
<dbReference type="Pfam" id="PF02574">
    <property type="entry name" value="S-methyl_trans"/>
    <property type="match status" value="1"/>
</dbReference>
<dbReference type="Gene3D" id="3.20.20.330">
    <property type="entry name" value="Homocysteine-binding-like domain"/>
    <property type="match status" value="1"/>
</dbReference>
<dbReference type="FunFam" id="1.10.1240.10:FF:000001">
    <property type="entry name" value="Methionine synthase"/>
    <property type="match status" value="1"/>
</dbReference>
<dbReference type="InterPro" id="IPR004223">
    <property type="entry name" value="VitB12-dep_Met_synth_activ_dom"/>
</dbReference>
<dbReference type="GO" id="GO:0008705">
    <property type="term" value="F:methionine synthase activity"/>
    <property type="evidence" value="ECO:0007669"/>
    <property type="project" value="UniProtKB-UniRule"/>
</dbReference>
<dbReference type="InterPro" id="IPR011822">
    <property type="entry name" value="MetH"/>
</dbReference>
<feature type="domain" description="Hcy-binding" evidence="25">
    <location>
        <begin position="12"/>
        <end position="322"/>
    </location>
</feature>
<comment type="cofactor">
    <cofactor evidence="3 21 22">
        <name>methylcob(III)alamin</name>
        <dbReference type="ChEBI" id="CHEBI:28115"/>
    </cofactor>
</comment>
<dbReference type="Pfam" id="PF00809">
    <property type="entry name" value="Pterin_bind"/>
    <property type="match status" value="1"/>
</dbReference>
<evidence type="ECO:0000313" key="31">
    <source>
        <dbReference type="Proteomes" id="UP000316096"/>
    </source>
</evidence>
<feature type="binding site" evidence="23">
    <location>
        <position position="1119"/>
    </location>
    <ligand>
        <name>S-adenosyl-L-methionine</name>
        <dbReference type="ChEBI" id="CHEBI:59789"/>
    </ligand>
</feature>
<dbReference type="RefSeq" id="WP_141963826.1">
    <property type="nucleotide sequence ID" value="NZ_VFOZ01000003.1"/>
</dbReference>
<keyword evidence="15 21" id="KW-0862">Zinc</keyword>
<protein>
    <recommendedName>
        <fullName evidence="7 20">Methionine synthase</fullName>
        <ecNumber evidence="6 20">2.1.1.13</ecNumber>
    </recommendedName>
    <alternativeName>
        <fullName evidence="19 21">5-methyltetrahydrofolate--homocysteine methyltransferase</fullName>
    </alternativeName>
</protein>
<comment type="domain">
    <text evidence="21">Modular enzyme with four functionally distinct domains. The isolated Hcy-binding domain catalyzes methyl transfer from free methylcobalamin to homocysteine. The Hcy-binding domain in association with the pterin-binding domain catalyzes the methylation of cob(I)alamin by methyltetrahydrofolate and the methylation of homocysteine. The B12-binding domain binds the cofactor. The AdoMet activation domain binds S-adenosyl-L-methionine. Under aerobic conditions cob(I)alamin can be converted to inactive cob(II)alamin. Reductive methylation by S-adenosyl-L-methionine and flavodoxin regenerates methylcobalamin.</text>
</comment>
<comment type="cofactor">
    <cofactor evidence="2 21 24">
        <name>Zn(2+)</name>
        <dbReference type="ChEBI" id="CHEBI:29105"/>
    </cofactor>
</comment>
<comment type="similarity">
    <text evidence="5">Belongs to the vitamin-B12 dependent methionine synthase family.</text>
</comment>
<dbReference type="InterPro" id="IPR036594">
    <property type="entry name" value="Meth_synthase_dom"/>
</dbReference>
<dbReference type="OrthoDB" id="9803687at2"/>
<dbReference type="UniPathway" id="UPA00051">
    <property type="reaction ID" value="UER00081"/>
</dbReference>
<dbReference type="PROSITE" id="PS51337">
    <property type="entry name" value="B12_BINDING_NTER"/>
    <property type="match status" value="1"/>
</dbReference>
<dbReference type="Gene3D" id="3.20.20.20">
    <property type="entry name" value="Dihydropteroate synthase-like"/>
    <property type="match status" value="1"/>
</dbReference>
<dbReference type="PANTHER" id="PTHR45833:SF1">
    <property type="entry name" value="METHIONINE SYNTHASE"/>
    <property type="match status" value="1"/>
</dbReference>
<evidence type="ECO:0000256" key="11">
    <source>
        <dbReference type="ARBA" id="ARBA00022679"/>
    </source>
</evidence>
<dbReference type="PROSITE" id="PS50970">
    <property type="entry name" value="HCY"/>
    <property type="match status" value="1"/>
</dbReference>
<evidence type="ECO:0000256" key="17">
    <source>
        <dbReference type="ARBA" id="ARBA00023285"/>
    </source>
</evidence>
<evidence type="ECO:0000256" key="4">
    <source>
        <dbReference type="ARBA" id="ARBA00005178"/>
    </source>
</evidence>
<dbReference type="InterPro" id="IPR033706">
    <property type="entry name" value="Met_synthase_B12-bd"/>
</dbReference>
<comment type="function">
    <text evidence="18 21">Catalyzes the transfer of a methyl group from methyl-cobalamin to homocysteine, yielding enzyme-bound cob(I)alamin and methionine. Subsequently, remethylates the cofactor using methyltetrahydrofolate.</text>
</comment>
<feature type="domain" description="B12-binding" evidence="28">
    <location>
        <begin position="746"/>
        <end position="881"/>
    </location>
</feature>
<evidence type="ECO:0000256" key="7">
    <source>
        <dbReference type="ARBA" id="ARBA00013998"/>
    </source>
</evidence>
<dbReference type="InterPro" id="IPR037010">
    <property type="entry name" value="VitB12-dep_Met_synth_activ_sf"/>
</dbReference>
<evidence type="ECO:0000256" key="13">
    <source>
        <dbReference type="ARBA" id="ARBA00022723"/>
    </source>
</evidence>
<dbReference type="Proteomes" id="UP000316096">
    <property type="component" value="Unassembled WGS sequence"/>
</dbReference>
<evidence type="ECO:0000256" key="12">
    <source>
        <dbReference type="ARBA" id="ARBA00022691"/>
    </source>
</evidence>
<sequence length="1207" mass="130373">MIESVNAQREATGALRRLLDERVVVLDGAWGTMLQGAELTPADYRGDRFTDHPQDVTGDPDLLNLTRPDVVLDVHRQYLAAGADITTTNTFTATSIGQSDYGLQDLVREMNLRGAQLARQAADEAGGRLVAGSVGPLNVTLSLSPRVEDPAFRAVTFDEVKAAYAEQMQALAEGGVDLLLIETIFDTLNAKAAIAAAREVAPQLPLWISVTIVDLSGRTLSGQTVEAFWASIEHADPLVVGVNCSLGAEEMRPHVAELSRLAGVYVASHPNAGLPNAFGGYDQTPEETAGLLGEFAGSGLVNIVGGCCGTSPEHIAKIAAAVAGMAPRPVPPPATGTRFSGLETFEIGPDTGFVMIGERTNVTGSARFRKLVEADDYQAAVDVALEQVRGGANLLDVNMDADLLDSVEAMTTFLNLVATEPEVARLPIMIDSSRWSVLEAGLKCVQGKGVVNSISLKEGEDSFLEQARKIKSYGAGVVVMAFDEQGQADTTERKVSICGRAYDLLTQQAGFAPGDIVFDPNVLAVATGIAEHNGYAKAFLNALPLIKERCPGARTSGGISNLSFSFRGNNVVREAMHSAFLFHAVRAGLDMGIVNAGQLAVYQDIPADLLELVEDVLFDRREDATDRLVTFAETVTGSGTQRVVDLSWREGPVEKRLSHALVHGIVDFIEADTEEARLVADRPLEVIEGPLMDGMKIVGDLFGAGKMFLPQVVKSARVMKRSVAYLEPFIEADKAGRSDEENARGNGKVVLATVKGDVHDIGKNIVGVVLGCNNYEVLDLGVMVPAAKILDTAVAEGADAVGLSGLITPSLDEMVSVATEMQRRGLKIPLLIGGATTSRQHTAVRIAPAYDRTTVHVLDASRVVGVVSDLLDTDRAEQLDVANRADQARLRVQHENRRQRPLMPLAKARANPERVTFEDLPTPAFTGIRQVEPGLKELREMIDWQFFFLAWELKGKYPAILDMPEARELFDEGNALLDEIVSGGLLQARGVYGFWPAHSEGDDILIEAASGRDLLRVPMLRQQTVKPEGRPNRCLADYVAPAGDHVGGFAVSVQGAEALAGVYEAQQDDYKAIMVKALADRLAEAFAEWAHLQARRDWFEPDAEPALEDLHAERFRGIRPAFGYPASPDHTLKRELFDLLDTDRIGMDLTESFAMTPAASVSGLLFAHPSSRYFTVGRIGEDQADDYAVRRGQDPSEVRRWLRPNLT</sequence>
<dbReference type="SUPFAM" id="SSF52242">
    <property type="entry name" value="Cobalamin (vitamin B12)-binding domain"/>
    <property type="match status" value="1"/>
</dbReference>
<evidence type="ECO:0000256" key="10">
    <source>
        <dbReference type="ARBA" id="ARBA00022628"/>
    </source>
</evidence>
<feature type="domain" description="B12-binding N-terminal" evidence="29">
    <location>
        <begin position="644"/>
        <end position="738"/>
    </location>
</feature>
<keyword evidence="16 21" id="KW-0486">Methionine biosynthesis</keyword>
<dbReference type="PIRSF" id="PIRSF000381">
    <property type="entry name" value="MetH"/>
    <property type="match status" value="1"/>
</dbReference>
<evidence type="ECO:0000259" key="27">
    <source>
        <dbReference type="PROSITE" id="PS50974"/>
    </source>
</evidence>
<gene>
    <name evidence="30" type="ORF">FB559_8681</name>
</gene>
<evidence type="ECO:0000256" key="24">
    <source>
        <dbReference type="PROSITE-ProRule" id="PRU00333"/>
    </source>
</evidence>
<feature type="binding site" evidence="22 24">
    <location>
        <position position="308"/>
    </location>
    <ligand>
        <name>Zn(2+)</name>
        <dbReference type="ChEBI" id="CHEBI:29105"/>
    </ligand>
</feature>
<keyword evidence="31" id="KW-1185">Reference proteome</keyword>
<dbReference type="Gene3D" id="1.10.1240.10">
    <property type="entry name" value="Methionine synthase domain"/>
    <property type="match status" value="1"/>
</dbReference>
<dbReference type="PROSITE" id="PS51332">
    <property type="entry name" value="B12_BINDING"/>
    <property type="match status" value="1"/>
</dbReference>
<feature type="binding site" evidence="22 24">
    <location>
        <position position="307"/>
    </location>
    <ligand>
        <name>Zn(2+)</name>
        <dbReference type="ChEBI" id="CHEBI:29105"/>
    </ligand>
</feature>
<dbReference type="Gene3D" id="1.10.288.10">
    <property type="entry name" value="Cobalamin-dependent Methionine Synthase, domain 2"/>
    <property type="match status" value="1"/>
</dbReference>
<feature type="binding site" evidence="23">
    <location>
        <begin position="756"/>
        <end position="760"/>
    </location>
    <ligand>
        <name>methylcob(III)alamin</name>
        <dbReference type="ChEBI" id="CHEBI:28115"/>
    </ligand>
</feature>
<dbReference type="NCBIfam" id="NF007024">
    <property type="entry name" value="PRK09490.1"/>
    <property type="match status" value="1"/>
</dbReference>
<accession>A0A543BTA7</accession>
<evidence type="ECO:0000256" key="20">
    <source>
        <dbReference type="NCBIfam" id="TIGR02082"/>
    </source>
</evidence>
<evidence type="ECO:0000259" key="26">
    <source>
        <dbReference type="PROSITE" id="PS50972"/>
    </source>
</evidence>
<dbReference type="Pfam" id="PF02965">
    <property type="entry name" value="Met_synt_B12"/>
    <property type="match status" value="1"/>
</dbReference>
<dbReference type="FunFam" id="3.20.20.330:FF:000001">
    <property type="entry name" value="Methionine synthase"/>
    <property type="match status" value="1"/>
</dbReference>
<evidence type="ECO:0000256" key="8">
    <source>
        <dbReference type="ARBA" id="ARBA00022603"/>
    </source>
</evidence>
<dbReference type="EMBL" id="VFOZ01000003">
    <property type="protein sequence ID" value="TQL88068.1"/>
    <property type="molecule type" value="Genomic_DNA"/>
</dbReference>
<comment type="catalytic activity">
    <reaction evidence="1 21">
        <text>(6S)-5-methyl-5,6,7,8-tetrahydrofolate + L-homocysteine = (6S)-5,6,7,8-tetrahydrofolate + L-methionine</text>
        <dbReference type="Rhea" id="RHEA:11172"/>
        <dbReference type="ChEBI" id="CHEBI:18608"/>
        <dbReference type="ChEBI" id="CHEBI:57453"/>
        <dbReference type="ChEBI" id="CHEBI:57844"/>
        <dbReference type="ChEBI" id="CHEBI:58199"/>
        <dbReference type="EC" id="2.1.1.13"/>
    </reaction>
</comment>
<dbReference type="InterPro" id="IPR003726">
    <property type="entry name" value="HCY_dom"/>
</dbReference>
<feature type="binding site" evidence="23">
    <location>
        <position position="808"/>
    </location>
    <ligand>
        <name>methylcob(III)alamin</name>
        <dbReference type="ChEBI" id="CHEBI:28115"/>
    </ligand>
</feature>
<evidence type="ECO:0000256" key="9">
    <source>
        <dbReference type="ARBA" id="ARBA00022605"/>
    </source>
</evidence>
<evidence type="ECO:0000256" key="3">
    <source>
        <dbReference type="ARBA" id="ARBA00001956"/>
    </source>
</evidence>
<dbReference type="PROSITE" id="PS50972">
    <property type="entry name" value="PTERIN_BINDING"/>
    <property type="match status" value="1"/>
</dbReference>
<feature type="binding site" evidence="22 24">
    <location>
        <position position="244"/>
    </location>
    <ligand>
        <name>Zn(2+)</name>
        <dbReference type="ChEBI" id="CHEBI:29105"/>
    </ligand>
</feature>
<keyword evidence="13 21" id="KW-0479">Metal-binding</keyword>
<dbReference type="InterPro" id="IPR036724">
    <property type="entry name" value="Cobalamin-bd_sf"/>
</dbReference>
<feature type="binding site" evidence="23">
    <location>
        <position position="688"/>
    </location>
    <ligand>
        <name>methylcob(III)alamin</name>
        <dbReference type="ChEBI" id="CHEBI:28115"/>
    </ligand>
</feature>
<feature type="binding site" evidence="23">
    <location>
        <position position="860"/>
    </location>
    <ligand>
        <name>methylcob(III)alamin</name>
        <dbReference type="ChEBI" id="CHEBI:28115"/>
    </ligand>
</feature>
<comment type="pathway">
    <text evidence="4 21">Amino-acid biosynthesis; L-methionine biosynthesis via de novo pathway; L-methionine from L-homocysteine (MetH route): step 1/1.</text>
</comment>
<evidence type="ECO:0000259" key="29">
    <source>
        <dbReference type="PROSITE" id="PS51337"/>
    </source>
</evidence>
<name>A0A543BTA7_9ACTN</name>
<dbReference type="CDD" id="cd02069">
    <property type="entry name" value="methionine_synthase_B12_BD"/>
    <property type="match status" value="1"/>
</dbReference>
<keyword evidence="11 21" id="KW-0808">Transferase</keyword>
<keyword evidence="8 21" id="KW-0489">Methyltransferase</keyword>
<dbReference type="GO" id="GO:0046653">
    <property type="term" value="P:tetrahydrofolate metabolic process"/>
    <property type="evidence" value="ECO:0007669"/>
    <property type="project" value="TreeGrafter"/>
</dbReference>
<dbReference type="SUPFAM" id="SSF56507">
    <property type="entry name" value="Methionine synthase activation domain-like"/>
    <property type="match status" value="1"/>
</dbReference>
<evidence type="ECO:0000256" key="18">
    <source>
        <dbReference type="ARBA" id="ARBA00025552"/>
    </source>
</evidence>
<dbReference type="Gene3D" id="3.10.196.10">
    <property type="entry name" value="Vitamin B12-dependent methionine synthase, activation domain"/>
    <property type="match status" value="1"/>
</dbReference>
<evidence type="ECO:0000313" key="30">
    <source>
        <dbReference type="EMBL" id="TQL88068.1"/>
    </source>
</evidence>
<evidence type="ECO:0000256" key="22">
    <source>
        <dbReference type="PIRSR" id="PIRSR000381-1"/>
    </source>
</evidence>
<dbReference type="GO" id="GO:0008270">
    <property type="term" value="F:zinc ion binding"/>
    <property type="evidence" value="ECO:0007669"/>
    <property type="project" value="UniProtKB-UniRule"/>
</dbReference>
<evidence type="ECO:0000256" key="6">
    <source>
        <dbReference type="ARBA" id="ARBA00012032"/>
    </source>
</evidence>
<keyword evidence="12 21" id="KW-0949">S-adenosyl-L-methionine</keyword>
<feature type="domain" description="Pterin-binding" evidence="26">
    <location>
        <begin position="353"/>
        <end position="614"/>
    </location>
</feature>
<evidence type="ECO:0000256" key="21">
    <source>
        <dbReference type="PIRNR" id="PIRNR000381"/>
    </source>
</evidence>
<evidence type="ECO:0000256" key="23">
    <source>
        <dbReference type="PIRSR" id="PIRSR000381-2"/>
    </source>
</evidence>
<dbReference type="GO" id="GO:0005829">
    <property type="term" value="C:cytosol"/>
    <property type="evidence" value="ECO:0007669"/>
    <property type="project" value="TreeGrafter"/>
</dbReference>
<evidence type="ECO:0000259" key="28">
    <source>
        <dbReference type="PROSITE" id="PS51332"/>
    </source>
</evidence>
<dbReference type="Pfam" id="PF02607">
    <property type="entry name" value="B12-binding_2"/>
    <property type="match status" value="1"/>
</dbReference>
<evidence type="ECO:0000256" key="2">
    <source>
        <dbReference type="ARBA" id="ARBA00001947"/>
    </source>
</evidence>
<dbReference type="InterPro" id="IPR006158">
    <property type="entry name" value="Cobalamin-bd"/>
</dbReference>
<dbReference type="PANTHER" id="PTHR45833">
    <property type="entry name" value="METHIONINE SYNTHASE"/>
    <property type="match status" value="1"/>
</dbReference>
<dbReference type="GO" id="GO:0031419">
    <property type="term" value="F:cobalamin binding"/>
    <property type="evidence" value="ECO:0007669"/>
    <property type="project" value="UniProtKB-UniRule"/>
</dbReference>
<dbReference type="GO" id="GO:0032259">
    <property type="term" value="P:methylation"/>
    <property type="evidence" value="ECO:0007669"/>
    <property type="project" value="UniProtKB-KW"/>
</dbReference>
<dbReference type="InterPro" id="IPR036589">
    <property type="entry name" value="HCY_dom_sf"/>
</dbReference>
<dbReference type="EC" id="2.1.1.13" evidence="6 20"/>
<dbReference type="CDD" id="cd00740">
    <property type="entry name" value="MeTr"/>
    <property type="match status" value="1"/>
</dbReference>
<keyword evidence="10 21" id="KW-0846">Cobalamin</keyword>
<dbReference type="Pfam" id="PF02310">
    <property type="entry name" value="B12-binding"/>
    <property type="match status" value="1"/>
</dbReference>